<protein>
    <submittedName>
        <fullName evidence="1">Uncharacterized protein</fullName>
    </submittedName>
</protein>
<proteinExistence type="predicted"/>
<sequence>MQAPQLPAAKRRLTIALTLAGKLIPADARSAVLAMTEAQTVGQYDSAFRKLLAVFDKAAIAWASAGGRPEALWAFRDLAARGVFLDAMDALATEMQIHDAAQAEQAEQAETLMLKI</sequence>
<accession>A0A6J5NYQ4</accession>
<gene>
    <name evidence="1" type="ORF">UFOVP783_23</name>
</gene>
<reference evidence="1" key="1">
    <citation type="submission" date="2020-04" db="EMBL/GenBank/DDBJ databases">
        <authorList>
            <person name="Chiriac C."/>
            <person name="Salcher M."/>
            <person name="Ghai R."/>
            <person name="Kavagutti S V."/>
        </authorList>
    </citation>
    <scope>NUCLEOTIDE SEQUENCE</scope>
</reference>
<name>A0A6J5NYQ4_9CAUD</name>
<evidence type="ECO:0000313" key="1">
    <source>
        <dbReference type="EMBL" id="CAB4162188.1"/>
    </source>
</evidence>
<organism evidence="1">
    <name type="scientific">uncultured Caudovirales phage</name>
    <dbReference type="NCBI Taxonomy" id="2100421"/>
    <lineage>
        <taxon>Viruses</taxon>
        <taxon>Duplodnaviria</taxon>
        <taxon>Heunggongvirae</taxon>
        <taxon>Uroviricota</taxon>
        <taxon>Caudoviricetes</taxon>
        <taxon>Peduoviridae</taxon>
        <taxon>Maltschvirus</taxon>
        <taxon>Maltschvirus maltsch</taxon>
    </lineage>
</organism>
<dbReference type="EMBL" id="LR796738">
    <property type="protein sequence ID" value="CAB4162188.1"/>
    <property type="molecule type" value="Genomic_DNA"/>
</dbReference>